<proteinExistence type="predicted"/>
<dbReference type="OrthoDB" id="7359267at2"/>
<dbReference type="RefSeq" id="WP_131837269.1">
    <property type="nucleotide sequence ID" value="NZ_SMFY01000005.1"/>
</dbReference>
<sequence>MPLVRKSTAAVDAPPADVEELKTALASSRPDERWQAARALIDMPGGIALLGAGLATEADIRVREVIFSGIARTATPEGAALLLQLLRSEDASLRSGALDALAAMPADMLAGRLPELLYDEDPDVRLLACELARGMPSEDATQLMADLLERESEPNVCAATMDVLAEIGGPQALPVLQRSAERFASSPFLAFAIEIAVKRIKTTLDSGR</sequence>
<evidence type="ECO:0000313" key="2">
    <source>
        <dbReference type="Proteomes" id="UP000295030"/>
    </source>
</evidence>
<keyword evidence="2" id="KW-1185">Reference proteome</keyword>
<dbReference type="Gene3D" id="1.25.10.10">
    <property type="entry name" value="Leucine-rich Repeat Variant"/>
    <property type="match status" value="1"/>
</dbReference>
<dbReference type="InterPro" id="IPR016024">
    <property type="entry name" value="ARM-type_fold"/>
</dbReference>
<reference evidence="1 2" key="1">
    <citation type="submission" date="2019-03" db="EMBL/GenBank/DDBJ databases">
        <title>Genomic Encyclopedia of Type Strains, Phase IV (KMG-IV): sequencing the most valuable type-strain genomes for metagenomic binning, comparative biology and taxonomic classification.</title>
        <authorList>
            <person name="Goeker M."/>
        </authorList>
    </citation>
    <scope>NUCLEOTIDE SEQUENCE [LARGE SCALE GENOMIC DNA]</scope>
    <source>
        <strain evidence="1 2">DSM 101</strain>
    </source>
</reference>
<dbReference type="EMBL" id="SMFY01000005">
    <property type="protein sequence ID" value="TCK19775.1"/>
    <property type="molecule type" value="Genomic_DNA"/>
</dbReference>
<dbReference type="InterPro" id="IPR011989">
    <property type="entry name" value="ARM-like"/>
</dbReference>
<dbReference type="AlphaFoldDB" id="A0A4R1HH66"/>
<name>A0A4R1HH66_ANCAQ</name>
<gene>
    <name evidence="1" type="ORF">EV667_4236</name>
</gene>
<comment type="caution">
    <text evidence="1">The sequence shown here is derived from an EMBL/GenBank/DDBJ whole genome shotgun (WGS) entry which is preliminary data.</text>
</comment>
<dbReference type="Proteomes" id="UP000295030">
    <property type="component" value="Unassembled WGS sequence"/>
</dbReference>
<evidence type="ECO:0000313" key="1">
    <source>
        <dbReference type="EMBL" id="TCK19775.1"/>
    </source>
</evidence>
<dbReference type="Pfam" id="PF13646">
    <property type="entry name" value="HEAT_2"/>
    <property type="match status" value="1"/>
</dbReference>
<dbReference type="SUPFAM" id="SSF48371">
    <property type="entry name" value="ARM repeat"/>
    <property type="match status" value="1"/>
</dbReference>
<accession>A0A4R1HH66</accession>
<organism evidence="1 2">
    <name type="scientific">Ancylobacter aquaticus</name>
    <dbReference type="NCBI Taxonomy" id="100"/>
    <lineage>
        <taxon>Bacteria</taxon>
        <taxon>Pseudomonadati</taxon>
        <taxon>Pseudomonadota</taxon>
        <taxon>Alphaproteobacteria</taxon>
        <taxon>Hyphomicrobiales</taxon>
        <taxon>Xanthobacteraceae</taxon>
        <taxon>Ancylobacter</taxon>
    </lineage>
</organism>
<protein>
    <submittedName>
        <fullName evidence="1">HEAT repeat protein</fullName>
    </submittedName>
</protein>